<feature type="compositionally biased region" description="Low complexity" evidence="4">
    <location>
        <begin position="475"/>
        <end position="484"/>
    </location>
</feature>
<dbReference type="InterPro" id="IPR011333">
    <property type="entry name" value="SKP1/BTB/POZ_sf"/>
</dbReference>
<dbReference type="Pfam" id="PF22486">
    <property type="entry name" value="MATH_2"/>
    <property type="match status" value="1"/>
</dbReference>
<comment type="similarity">
    <text evidence="3">Belongs to the Tdpoz family.</text>
</comment>
<feature type="domain" description="BTB" evidence="5">
    <location>
        <begin position="235"/>
        <end position="300"/>
    </location>
</feature>
<dbReference type="InterPro" id="IPR056423">
    <property type="entry name" value="BACK_BPM_SPOP"/>
</dbReference>
<dbReference type="InterPro" id="IPR045005">
    <property type="entry name" value="BPM1-6"/>
</dbReference>
<comment type="function">
    <text evidence="1">May act as a substrate-specific adapter of an E3 ubiquitin-protein ligase complex (CUL3-RBX1-BTB) which mediates the ubiquitination and subsequent proteasomal degradation of target proteins.</text>
</comment>
<dbReference type="Gene3D" id="3.30.710.10">
    <property type="entry name" value="Potassium Channel Kv1.1, Chain A"/>
    <property type="match status" value="1"/>
</dbReference>
<dbReference type="InterPro" id="IPR008974">
    <property type="entry name" value="TRAF-like"/>
</dbReference>
<evidence type="ECO:0000313" key="7">
    <source>
        <dbReference type="EMBL" id="CAD8810408.1"/>
    </source>
</evidence>
<protein>
    <recommendedName>
        <fullName evidence="8">BTB domain-containing protein</fullName>
    </recommendedName>
</protein>
<dbReference type="SMART" id="SM00225">
    <property type="entry name" value="BTB"/>
    <property type="match status" value="1"/>
</dbReference>
<evidence type="ECO:0000259" key="6">
    <source>
        <dbReference type="PROSITE" id="PS50144"/>
    </source>
</evidence>
<dbReference type="CDD" id="cd00121">
    <property type="entry name" value="MATH"/>
    <property type="match status" value="1"/>
</dbReference>
<evidence type="ECO:0000256" key="3">
    <source>
        <dbReference type="ARBA" id="ARBA00010846"/>
    </source>
</evidence>
<dbReference type="AlphaFoldDB" id="A0A7S0Z767"/>
<dbReference type="InterPro" id="IPR002083">
    <property type="entry name" value="MATH/TRAF_dom"/>
</dbReference>
<organism evidence="7">
    <name type="scientific">Ostreococcus mediterraneus</name>
    <dbReference type="NCBI Taxonomy" id="1486918"/>
    <lineage>
        <taxon>Eukaryota</taxon>
        <taxon>Viridiplantae</taxon>
        <taxon>Chlorophyta</taxon>
        <taxon>Mamiellophyceae</taxon>
        <taxon>Mamiellales</taxon>
        <taxon>Bathycoccaceae</taxon>
        <taxon>Ostreococcus</taxon>
    </lineage>
</organism>
<dbReference type="GO" id="GO:0016567">
    <property type="term" value="P:protein ubiquitination"/>
    <property type="evidence" value="ECO:0007669"/>
    <property type="project" value="InterPro"/>
</dbReference>
<dbReference type="PROSITE" id="PS50144">
    <property type="entry name" value="MATH"/>
    <property type="match status" value="1"/>
</dbReference>
<dbReference type="CDD" id="cd18280">
    <property type="entry name" value="BTB_POZ_BPM_plant"/>
    <property type="match status" value="1"/>
</dbReference>
<dbReference type="InterPro" id="IPR034090">
    <property type="entry name" value="BPM_C"/>
</dbReference>
<dbReference type="InterPro" id="IPR000210">
    <property type="entry name" value="BTB/POZ_dom"/>
</dbReference>
<dbReference type="SUPFAM" id="SSF49599">
    <property type="entry name" value="TRAF domain-like"/>
    <property type="match status" value="1"/>
</dbReference>
<evidence type="ECO:0000256" key="1">
    <source>
        <dbReference type="ARBA" id="ARBA00002668"/>
    </source>
</evidence>
<proteinExistence type="inferred from homology"/>
<dbReference type="Gene3D" id="2.60.210.10">
    <property type="entry name" value="Apoptosis, Tumor Necrosis Factor Receptor Associated Protein 2, Chain A"/>
    <property type="match status" value="1"/>
</dbReference>
<sequence length="581" mass="62077">MERPIDGEGAHAPSATATAHSSRTSTTTIIGRHEHVISGYSLLKGLGDGEPIASDRFMVGGHEWVLLFYPDGKRSMSDGNAPNVPAEDPYAALFVALIGEGHRPLGVVQSSSGRVVRAFHRFTLVDQSGNNRHITKGRQREQGAVKISCARQDPTARNCHGYRKFVRRSVLEASGSGYLVNDVIVIRYEIELVVTSGGALNKNTKLIPSASVNVPNYPTIGKNLIKLLYDEKGAFDVTFDVDGEMFKAHKLILSSRSSVFKGMFRTGAAMREGAQGVCKLLDIDKNVFKLLLHFVYADELPALLKGDDTAGLDDLDFTGTALAAADGQRHASGHPSDKVPFDVSTTQHLLVAADRFDLSRLRAMCEARLCESVDIDSVANTLTLAELNHADALRRACLSFIAANLSDVMSTAGYDAMNRACPHLAGEILQAVAELKDARQAANLAAAAEARAPSVPALPPPATVDETPRRRGEDANANNTNGGNAEAARGVMNLNIPPAMSAFSNFLVTRAAQRFQGAEGEPRAQLVPQQPQTTAPSGVEEVAGAFALDAPDGIVGADDELPSLDDGDGEEEGRRVRPRRG</sequence>
<feature type="region of interest" description="Disordered" evidence="4">
    <location>
        <begin position="1"/>
        <end position="28"/>
    </location>
</feature>
<feature type="region of interest" description="Disordered" evidence="4">
    <location>
        <begin position="519"/>
        <end position="538"/>
    </location>
</feature>
<dbReference type="Gene3D" id="1.25.40.420">
    <property type="match status" value="1"/>
</dbReference>
<dbReference type="PANTHER" id="PTHR26379">
    <property type="entry name" value="BTB/POZ AND MATH DOMAIN-CONTAINING PROTEIN 1"/>
    <property type="match status" value="1"/>
</dbReference>
<comment type="pathway">
    <text evidence="2">Protein modification; protein ubiquitination.</text>
</comment>
<accession>A0A7S0Z767</accession>
<dbReference type="GO" id="GO:0071472">
    <property type="term" value="P:cellular response to salt stress"/>
    <property type="evidence" value="ECO:0007669"/>
    <property type="project" value="UniProtKB-ARBA"/>
</dbReference>
<feature type="region of interest" description="Disordered" evidence="4">
    <location>
        <begin position="449"/>
        <end position="484"/>
    </location>
</feature>
<reference evidence="7" key="1">
    <citation type="submission" date="2021-01" db="EMBL/GenBank/DDBJ databases">
        <authorList>
            <person name="Corre E."/>
            <person name="Pelletier E."/>
            <person name="Niang G."/>
            <person name="Scheremetjew M."/>
            <person name="Finn R."/>
            <person name="Kale V."/>
            <person name="Holt S."/>
            <person name="Cochrane G."/>
            <person name="Meng A."/>
            <person name="Brown T."/>
            <person name="Cohen L."/>
        </authorList>
    </citation>
    <scope>NUCLEOTIDE SEQUENCE</scope>
    <source>
        <strain evidence="7">Clade-D-RCC1621</strain>
    </source>
</reference>
<feature type="compositionally biased region" description="Acidic residues" evidence="4">
    <location>
        <begin position="557"/>
        <end position="571"/>
    </location>
</feature>
<feature type="region of interest" description="Disordered" evidence="4">
    <location>
        <begin position="550"/>
        <end position="581"/>
    </location>
</feature>
<dbReference type="SUPFAM" id="SSF54695">
    <property type="entry name" value="POZ domain"/>
    <property type="match status" value="1"/>
</dbReference>
<name>A0A7S0Z767_9CHLO</name>
<evidence type="ECO:0000256" key="4">
    <source>
        <dbReference type="SAM" id="MobiDB-lite"/>
    </source>
</evidence>
<dbReference type="EMBL" id="HBFO01002189">
    <property type="protein sequence ID" value="CAD8810408.1"/>
    <property type="molecule type" value="Transcribed_RNA"/>
</dbReference>
<dbReference type="CDD" id="cd14736">
    <property type="entry name" value="BACK_AtBPM-like"/>
    <property type="match status" value="1"/>
</dbReference>
<gene>
    <name evidence="7" type="ORF">OMED0930_LOCUS1502</name>
</gene>
<evidence type="ECO:0000259" key="5">
    <source>
        <dbReference type="PROSITE" id="PS50097"/>
    </source>
</evidence>
<dbReference type="PROSITE" id="PS50097">
    <property type="entry name" value="BTB"/>
    <property type="match status" value="1"/>
</dbReference>
<feature type="domain" description="MATH" evidence="6">
    <location>
        <begin position="30"/>
        <end position="190"/>
    </location>
</feature>
<evidence type="ECO:0008006" key="8">
    <source>
        <dbReference type="Google" id="ProtNLM"/>
    </source>
</evidence>
<feature type="compositionally biased region" description="Polar residues" evidence="4">
    <location>
        <begin position="527"/>
        <end position="536"/>
    </location>
</feature>
<evidence type="ECO:0000256" key="2">
    <source>
        <dbReference type="ARBA" id="ARBA00004906"/>
    </source>
</evidence>
<dbReference type="Pfam" id="PF00651">
    <property type="entry name" value="BTB"/>
    <property type="match status" value="1"/>
</dbReference>
<dbReference type="PANTHER" id="PTHR26379:SF187">
    <property type="entry name" value="OS07G0655300 PROTEIN"/>
    <property type="match status" value="1"/>
</dbReference>
<feature type="compositionally biased region" description="Low complexity" evidence="4">
    <location>
        <begin position="10"/>
        <end position="28"/>
    </location>
</feature>
<dbReference type="Pfam" id="PF24570">
    <property type="entry name" value="BACK_BPM_SPOP"/>
    <property type="match status" value="1"/>
</dbReference>